<dbReference type="Gene3D" id="3.40.50.1820">
    <property type="entry name" value="alpha/beta hydrolase"/>
    <property type="match status" value="1"/>
</dbReference>
<dbReference type="InterPro" id="IPR050266">
    <property type="entry name" value="AB_hydrolase_sf"/>
</dbReference>
<sequence>MDASLYKTATVSRGFTYHYYYSPAATGKPTILFIHGFPSSSYDWRRQVEHFRPQGYGIIVPDVLGVGGTSKPDNADAFRFALVARDIIDVLDTEGLQTVIGIGHDWGSVILSRLANLYSARFYGFAWLALSYLPPAWQAAKVGGEWDETGSEGFGYWQFLTSDDAAGLCEKNLDCFLQMAYPVTPQLVHGWQLPPGKTREWIEGNVTHGLPAWLPKEEYDIVKNTWVRGGLKSSMNYCRAVMTGVNEQDDESAYQHPNLFEVVLIRLSGWSEVPEEAHNIPKPTLFIATTFDEVCTPALGKAVMDRFAPQTQFIELPTGHWPQLEDAARVNQELQKWVKSLNTAKA</sequence>
<dbReference type="PRINTS" id="PR00412">
    <property type="entry name" value="EPOXHYDRLASE"/>
</dbReference>
<reference evidence="2 3" key="1">
    <citation type="submission" date="2016-10" db="EMBL/GenBank/DDBJ databases">
        <title>Genome sequence of the basidiomycete white-rot fungus Trametes pubescens.</title>
        <authorList>
            <person name="Makela M.R."/>
            <person name="Granchi Z."/>
            <person name="Peng M."/>
            <person name="De Vries R.P."/>
            <person name="Grigoriev I."/>
            <person name="Riley R."/>
            <person name="Hilden K."/>
        </authorList>
    </citation>
    <scope>NUCLEOTIDE SEQUENCE [LARGE SCALE GENOMIC DNA]</scope>
    <source>
        <strain evidence="2 3">FBCC735</strain>
    </source>
</reference>
<dbReference type="InterPro" id="IPR029058">
    <property type="entry name" value="AB_hydrolase_fold"/>
</dbReference>
<dbReference type="AlphaFoldDB" id="A0A1M2V4M1"/>
<dbReference type="Proteomes" id="UP000184267">
    <property type="component" value="Unassembled WGS sequence"/>
</dbReference>
<proteinExistence type="predicted"/>
<keyword evidence="2" id="KW-0378">Hydrolase</keyword>
<dbReference type="OrthoDB" id="408373at2759"/>
<name>A0A1M2V4M1_TRAPU</name>
<organism evidence="2 3">
    <name type="scientific">Trametes pubescens</name>
    <name type="common">White-rot fungus</name>
    <dbReference type="NCBI Taxonomy" id="154538"/>
    <lineage>
        <taxon>Eukaryota</taxon>
        <taxon>Fungi</taxon>
        <taxon>Dikarya</taxon>
        <taxon>Basidiomycota</taxon>
        <taxon>Agaricomycotina</taxon>
        <taxon>Agaricomycetes</taxon>
        <taxon>Polyporales</taxon>
        <taxon>Polyporaceae</taxon>
        <taxon>Trametes</taxon>
    </lineage>
</organism>
<dbReference type="GO" id="GO:0016020">
    <property type="term" value="C:membrane"/>
    <property type="evidence" value="ECO:0007669"/>
    <property type="project" value="TreeGrafter"/>
</dbReference>
<feature type="domain" description="AB hydrolase-1" evidence="1">
    <location>
        <begin position="29"/>
        <end position="326"/>
    </location>
</feature>
<gene>
    <name evidence="2" type="ORF">TRAPUB_6975</name>
</gene>
<dbReference type="OMA" id="CFLQMAY"/>
<dbReference type="GO" id="GO:0047372">
    <property type="term" value="F:monoacylglycerol lipase activity"/>
    <property type="evidence" value="ECO:0007669"/>
    <property type="project" value="TreeGrafter"/>
</dbReference>
<protein>
    <submittedName>
        <fullName evidence="2">Epoxide hydrolase 4</fullName>
    </submittedName>
</protein>
<comment type="caution">
    <text evidence="2">The sequence shown here is derived from an EMBL/GenBank/DDBJ whole genome shotgun (WGS) entry which is preliminary data.</text>
</comment>
<dbReference type="PANTHER" id="PTHR43798">
    <property type="entry name" value="MONOACYLGLYCEROL LIPASE"/>
    <property type="match status" value="1"/>
</dbReference>
<dbReference type="GO" id="GO:0046464">
    <property type="term" value="P:acylglycerol catabolic process"/>
    <property type="evidence" value="ECO:0007669"/>
    <property type="project" value="TreeGrafter"/>
</dbReference>
<keyword evidence="3" id="KW-1185">Reference proteome</keyword>
<dbReference type="SUPFAM" id="SSF53474">
    <property type="entry name" value="alpha/beta-Hydrolases"/>
    <property type="match status" value="1"/>
</dbReference>
<evidence type="ECO:0000313" key="2">
    <source>
        <dbReference type="EMBL" id="OJT02503.1"/>
    </source>
</evidence>
<evidence type="ECO:0000313" key="3">
    <source>
        <dbReference type="Proteomes" id="UP000184267"/>
    </source>
</evidence>
<dbReference type="EMBL" id="MNAD01001666">
    <property type="protein sequence ID" value="OJT02503.1"/>
    <property type="molecule type" value="Genomic_DNA"/>
</dbReference>
<dbReference type="PANTHER" id="PTHR43798:SF33">
    <property type="entry name" value="HYDROLASE, PUTATIVE (AFU_ORTHOLOGUE AFUA_2G14860)-RELATED"/>
    <property type="match status" value="1"/>
</dbReference>
<evidence type="ECO:0000259" key="1">
    <source>
        <dbReference type="Pfam" id="PF00561"/>
    </source>
</evidence>
<dbReference type="InterPro" id="IPR000639">
    <property type="entry name" value="Epox_hydrolase-like"/>
</dbReference>
<dbReference type="Pfam" id="PF00561">
    <property type="entry name" value="Abhydrolase_1"/>
    <property type="match status" value="1"/>
</dbReference>
<dbReference type="STRING" id="154538.A0A1M2V4M1"/>
<accession>A0A1M2V4M1</accession>
<dbReference type="InterPro" id="IPR000073">
    <property type="entry name" value="AB_hydrolase_1"/>
</dbReference>